<gene>
    <name evidence="5" type="ORF">H4W31_001552</name>
</gene>
<keyword evidence="2" id="KW-0119">Carbohydrate metabolism</keyword>
<evidence type="ECO:0000256" key="2">
    <source>
        <dbReference type="RuleBase" id="RU361173"/>
    </source>
</evidence>
<dbReference type="InterPro" id="IPR045032">
    <property type="entry name" value="PEL"/>
</dbReference>
<dbReference type="EMBL" id="JADBEB010000001">
    <property type="protein sequence ID" value="MBE1485914.1"/>
    <property type="molecule type" value="Genomic_DNA"/>
</dbReference>
<dbReference type="GO" id="GO:0030570">
    <property type="term" value="F:pectate lyase activity"/>
    <property type="evidence" value="ECO:0007669"/>
    <property type="project" value="UniProtKB-EC"/>
</dbReference>
<dbReference type="PANTHER" id="PTHR31683">
    <property type="entry name" value="PECTATE LYASE 18-RELATED"/>
    <property type="match status" value="1"/>
</dbReference>
<dbReference type="Proteomes" id="UP000649753">
    <property type="component" value="Unassembled WGS sequence"/>
</dbReference>
<comment type="subcellular location">
    <subcellularLocation>
        <location evidence="2">Secreted</location>
    </subcellularLocation>
</comment>
<dbReference type="Pfam" id="PF00544">
    <property type="entry name" value="Pectate_lyase_4"/>
    <property type="match status" value="1"/>
</dbReference>
<dbReference type="PROSITE" id="PS51318">
    <property type="entry name" value="TAT"/>
    <property type="match status" value="1"/>
</dbReference>
<keyword evidence="2" id="KW-0964">Secreted</keyword>
<keyword evidence="6" id="KW-1185">Reference proteome</keyword>
<dbReference type="InterPro" id="IPR011050">
    <property type="entry name" value="Pectin_lyase_fold/virulence"/>
</dbReference>
<evidence type="ECO:0000313" key="6">
    <source>
        <dbReference type="Proteomes" id="UP000649753"/>
    </source>
</evidence>
<sequence>MTSTRTTKSDRTRRLTRVPMLAAATAAVLAATSLAAMPSASAASFNMQGWATQCGGTSGGGSASPVTVTSGSQLVSEMQASGARVIRFSGSLSISGMQKVAANKTIIGVGSGAAITGGGLNVASVSNVIIRNINFRNWSDDAINVQYSTRVWIDHNSFTNGNDGAVDIKRASDCATVSWNRVFGHDKSFLLGHSDDNGGEDRGKLRVTYHHNWFDGSEQRHPRVRFGNPVHVFNNYYNSVGGYGVASTEGAGVLVEGNYFENTDDPYHLGEADSGPGTLVARNNHFVSSGSGQTGGSVAGLPYSVSVDPAANVKSIVTGGAGTGRI</sequence>
<keyword evidence="1 2" id="KW-0456">Lyase</keyword>
<dbReference type="Gene3D" id="2.160.20.10">
    <property type="entry name" value="Single-stranded right-handed beta-helix, Pectin lyase-like"/>
    <property type="match status" value="1"/>
</dbReference>
<protein>
    <submittedName>
        <fullName evidence="5">Pectate lyase</fullName>
        <ecNumber evidence="5">4.2.2.2</ecNumber>
    </submittedName>
</protein>
<dbReference type="PANTHER" id="PTHR31683:SF18">
    <property type="entry name" value="PECTATE LYASE 21-RELATED"/>
    <property type="match status" value="1"/>
</dbReference>
<proteinExistence type="inferred from homology"/>
<organism evidence="5 6">
    <name type="scientific">Plantactinospora soyae</name>
    <dbReference type="NCBI Taxonomy" id="1544732"/>
    <lineage>
        <taxon>Bacteria</taxon>
        <taxon>Bacillati</taxon>
        <taxon>Actinomycetota</taxon>
        <taxon>Actinomycetes</taxon>
        <taxon>Micromonosporales</taxon>
        <taxon>Micromonosporaceae</taxon>
        <taxon>Plantactinospora</taxon>
    </lineage>
</organism>
<dbReference type="SUPFAM" id="SSF51126">
    <property type="entry name" value="Pectin lyase-like"/>
    <property type="match status" value="1"/>
</dbReference>
<dbReference type="GO" id="GO:0005576">
    <property type="term" value="C:extracellular region"/>
    <property type="evidence" value="ECO:0007669"/>
    <property type="project" value="UniProtKB-SubCell"/>
</dbReference>
<comment type="similarity">
    <text evidence="2">Belongs to the polysaccharide lyase 1 family.</text>
</comment>
<keyword evidence="3" id="KW-0732">Signal</keyword>
<reference evidence="5" key="1">
    <citation type="submission" date="2020-10" db="EMBL/GenBank/DDBJ databases">
        <title>Sequencing the genomes of 1000 actinobacteria strains.</title>
        <authorList>
            <person name="Klenk H.-P."/>
        </authorList>
    </citation>
    <scope>NUCLEOTIDE SEQUENCE</scope>
    <source>
        <strain evidence="5">DSM 46832</strain>
    </source>
</reference>
<dbReference type="GO" id="GO:0000272">
    <property type="term" value="P:polysaccharide catabolic process"/>
    <property type="evidence" value="ECO:0007669"/>
    <property type="project" value="UniProtKB-KW"/>
</dbReference>
<evidence type="ECO:0000256" key="3">
    <source>
        <dbReference type="SAM" id="SignalP"/>
    </source>
</evidence>
<feature type="chain" id="PRO_5038025003" evidence="3">
    <location>
        <begin position="43"/>
        <end position="326"/>
    </location>
</feature>
<dbReference type="InterPro" id="IPR006311">
    <property type="entry name" value="TAT_signal"/>
</dbReference>
<accession>A0A927M1I7</accession>
<dbReference type="InterPro" id="IPR002022">
    <property type="entry name" value="Pec_lyase"/>
</dbReference>
<evidence type="ECO:0000313" key="5">
    <source>
        <dbReference type="EMBL" id="MBE1485914.1"/>
    </source>
</evidence>
<dbReference type="SMART" id="SM00656">
    <property type="entry name" value="Amb_all"/>
    <property type="match status" value="1"/>
</dbReference>
<dbReference type="InterPro" id="IPR012334">
    <property type="entry name" value="Pectin_lyas_fold"/>
</dbReference>
<dbReference type="EC" id="4.2.2.2" evidence="5"/>
<evidence type="ECO:0000256" key="1">
    <source>
        <dbReference type="ARBA" id="ARBA00023239"/>
    </source>
</evidence>
<name>A0A927M1I7_9ACTN</name>
<evidence type="ECO:0000259" key="4">
    <source>
        <dbReference type="SMART" id="SM00656"/>
    </source>
</evidence>
<dbReference type="RefSeq" id="WP_318783076.1">
    <property type="nucleotide sequence ID" value="NZ_JADBEB010000001.1"/>
</dbReference>
<dbReference type="InterPro" id="IPR006626">
    <property type="entry name" value="PbH1"/>
</dbReference>
<feature type="domain" description="Pectate lyase" evidence="4">
    <location>
        <begin position="61"/>
        <end position="266"/>
    </location>
</feature>
<feature type="signal peptide" evidence="3">
    <location>
        <begin position="1"/>
        <end position="42"/>
    </location>
</feature>
<dbReference type="SMART" id="SM00710">
    <property type="entry name" value="PbH1"/>
    <property type="match status" value="4"/>
</dbReference>
<dbReference type="AlphaFoldDB" id="A0A927M1I7"/>
<keyword evidence="2" id="KW-0624">Polysaccharide degradation</keyword>
<comment type="caution">
    <text evidence="5">The sequence shown here is derived from an EMBL/GenBank/DDBJ whole genome shotgun (WGS) entry which is preliminary data.</text>
</comment>